<organism evidence="2 3">
    <name type="scientific">Rhodovulum adriaticum</name>
    <name type="common">Rhodopseudomonas adriatica</name>
    <dbReference type="NCBI Taxonomy" id="35804"/>
    <lineage>
        <taxon>Bacteria</taxon>
        <taxon>Pseudomonadati</taxon>
        <taxon>Pseudomonadota</taxon>
        <taxon>Alphaproteobacteria</taxon>
        <taxon>Rhodobacterales</taxon>
        <taxon>Paracoccaceae</taxon>
        <taxon>Rhodovulum</taxon>
    </lineage>
</organism>
<feature type="domain" description="Polysaccharide pyruvyl transferase" evidence="1">
    <location>
        <begin position="13"/>
        <end position="287"/>
    </location>
</feature>
<proteinExistence type="predicted"/>
<keyword evidence="3" id="KW-1185">Reference proteome</keyword>
<comment type="caution">
    <text evidence="2">The sequence shown here is derived from an EMBL/GenBank/DDBJ whole genome shotgun (WGS) entry which is preliminary data.</text>
</comment>
<dbReference type="RefSeq" id="WP_132598417.1">
    <property type="nucleotide sequence ID" value="NZ_NRRP01000001.1"/>
</dbReference>
<name>A0A4R2NYC6_RHOAD</name>
<dbReference type="Proteomes" id="UP000295733">
    <property type="component" value="Unassembled WGS sequence"/>
</dbReference>
<dbReference type="AlphaFoldDB" id="A0A4R2NYC6"/>
<evidence type="ECO:0000313" key="2">
    <source>
        <dbReference type="EMBL" id="TCP27220.1"/>
    </source>
</evidence>
<dbReference type="OrthoDB" id="1814359at2"/>
<gene>
    <name evidence="2" type="ORF">EV656_101123</name>
</gene>
<dbReference type="InterPro" id="IPR007345">
    <property type="entry name" value="Polysacch_pyruvyl_Trfase"/>
</dbReference>
<accession>A0A4R2NYC6</accession>
<dbReference type="Pfam" id="PF04230">
    <property type="entry name" value="PS_pyruv_trans"/>
    <property type="match status" value="1"/>
</dbReference>
<keyword evidence="2" id="KW-0808">Transferase</keyword>
<evidence type="ECO:0000313" key="3">
    <source>
        <dbReference type="Proteomes" id="UP000295733"/>
    </source>
</evidence>
<dbReference type="GO" id="GO:0016740">
    <property type="term" value="F:transferase activity"/>
    <property type="evidence" value="ECO:0007669"/>
    <property type="project" value="UniProtKB-KW"/>
</dbReference>
<evidence type="ECO:0000259" key="1">
    <source>
        <dbReference type="Pfam" id="PF04230"/>
    </source>
</evidence>
<reference evidence="2 3" key="1">
    <citation type="submission" date="2019-03" db="EMBL/GenBank/DDBJ databases">
        <title>Genomic Encyclopedia of Type Strains, Phase IV (KMG-IV): sequencing the most valuable type-strain genomes for metagenomic binning, comparative biology and taxonomic classification.</title>
        <authorList>
            <person name="Goeker M."/>
        </authorList>
    </citation>
    <scope>NUCLEOTIDE SEQUENCE [LARGE SCALE GENOMIC DNA]</scope>
    <source>
        <strain evidence="2 3">DSM 2781</strain>
    </source>
</reference>
<sequence>MYTIANIRPLGYNVGNHAINFALRHMLYETFGRLVSVIDYPATSRHESTAKAGLTPGTVFEINRFADGVIVGGGNLYENDELEVDARALNSLLPPMVLFSNSRGRIFDRHGRLSDRSDVMPDAKLQTLLQRADLSLSRDSATHAHLHAINPKDEMGWCPTINLSRYRHCLPDLPEHEEVGALISVRTPGLMNVPYRIQSSVQAQIDLAIDKLRERGCKRIRILCNDSRDLDFATAFRYTKGVDAVYANDVYQYLALLSRADMVVSYRLHATLPAISYGTPTVNIVYDERALSLCDDLGLGDASLNMVEQGNGFAAALGDAIMSGGYTAERHAALKPRWQEITDSQFAALARLKQMMGSYLESGSYAR</sequence>
<protein>
    <submittedName>
        <fullName evidence="2">Polysaccharide pyruvyl transferase</fullName>
    </submittedName>
</protein>
<dbReference type="EMBL" id="SLXL01000001">
    <property type="protein sequence ID" value="TCP27220.1"/>
    <property type="molecule type" value="Genomic_DNA"/>
</dbReference>